<dbReference type="Proteomes" id="UP000438914">
    <property type="component" value="Unassembled WGS sequence"/>
</dbReference>
<keyword evidence="1" id="KW-0675">Receptor</keyword>
<reference evidence="1 2" key="1">
    <citation type="submission" date="2019-08" db="EMBL/GenBank/DDBJ databases">
        <title>In-depth cultivation of the pig gut microbiome towards novel bacterial diversity and tailored functional studies.</title>
        <authorList>
            <person name="Wylensek D."/>
            <person name="Hitch T.C.A."/>
            <person name="Clavel T."/>
        </authorList>
    </citation>
    <scope>NUCLEOTIDE SEQUENCE [LARGE SCALE GENOMIC DNA]</scope>
    <source>
        <strain evidence="1 2">LKV-178-WT-2A</strain>
    </source>
</reference>
<gene>
    <name evidence="1" type="ORF">FYJ73_04115</name>
</gene>
<dbReference type="EMBL" id="VUNG01000006">
    <property type="protein sequence ID" value="MST83862.1"/>
    <property type="molecule type" value="Genomic_DNA"/>
</dbReference>
<proteinExistence type="predicted"/>
<sequence length="633" mass="72667">MQKKVSMDGYDLLRNMAIPQLDIDAITYETTVRGKAVTFVIDNHIVTNPSDVKTLSPNDILKVEYDAMPTGEYAQYDCIVKFTTKRKDRGGKIMANGMHGLNKNVGDGNGVVRFYKQRYEHSLAYAESHSHDEDSYADQTEHFVYPNGDELEKGLVSNTSSHKKRSSNLFYNFHYYGDSTTFNVRLGYLFRRPETSAGYRTRYQGAFERTTTSLETSNESSYSPYLSFSSRFQLRDSQRLSFRGSLDYSNNRFDYLLKEGAFNNSNFTKEHYYRLVLGSNYTKVMGKSWTLTGALYNFTENSRMNYQLNQTKVKGGLTYSETLLEMGVSKRWPKMFASLDGGISQLVYKIRGDANKYRYSPRVSATVKYTLTPGLYVQYRGSLTNSYPTMTMYNNIEQDIDTIQKRRGNPNLKPTTIVSNTLDVNCDVGSWSFYAMYDMFISWKNNAEFVSYDNGYFIHSLLTEGHYYYTNPEIGVSYSKNGFLVKTRLGAEHYQVTGRNGLTDTEWYNKSSISYAINALNIGMYYTTYRHGVYATLEQWSNTALYGLTVSYKFKGIGLQAGCQNPFTDYRSHSSLLTRDYSKFQYRLDNLRGKFFYLKASISMDFGNKKHAYSDVDTDKSINSAIMKNGISN</sequence>
<dbReference type="SUPFAM" id="SSF56935">
    <property type="entry name" value="Porins"/>
    <property type="match status" value="1"/>
</dbReference>
<protein>
    <submittedName>
        <fullName evidence="1">TonB-dependent receptor</fullName>
    </submittedName>
</protein>
<comment type="caution">
    <text evidence="1">The sequence shown here is derived from an EMBL/GenBank/DDBJ whole genome shotgun (WGS) entry which is preliminary data.</text>
</comment>
<evidence type="ECO:0000313" key="2">
    <source>
        <dbReference type="Proteomes" id="UP000438914"/>
    </source>
</evidence>
<accession>A0A7K0KD64</accession>
<name>A0A7K0KD64_9BACT</name>
<evidence type="ECO:0000313" key="1">
    <source>
        <dbReference type="EMBL" id="MST83862.1"/>
    </source>
</evidence>
<dbReference type="AlphaFoldDB" id="A0A7K0KD64"/>
<dbReference type="RefSeq" id="WP_154533444.1">
    <property type="nucleotide sequence ID" value="NZ_VUNG01000006.1"/>
</dbReference>
<keyword evidence="2" id="KW-1185">Reference proteome</keyword>
<organism evidence="1 2">
    <name type="scientific">Hallella mizrahii</name>
    <dbReference type="NCBI Taxonomy" id="2606637"/>
    <lineage>
        <taxon>Bacteria</taxon>
        <taxon>Pseudomonadati</taxon>
        <taxon>Bacteroidota</taxon>
        <taxon>Bacteroidia</taxon>
        <taxon>Bacteroidales</taxon>
        <taxon>Prevotellaceae</taxon>
        <taxon>Hallella</taxon>
    </lineage>
</organism>